<dbReference type="STRING" id="1448308.A0A2T2N1T7"/>
<dbReference type="Gene3D" id="3.40.30.10">
    <property type="entry name" value="Glutaredoxin"/>
    <property type="match status" value="1"/>
</dbReference>
<dbReference type="EMBL" id="KZ678156">
    <property type="protein sequence ID" value="PSN59401.1"/>
    <property type="molecule type" value="Genomic_DNA"/>
</dbReference>
<proteinExistence type="predicted"/>
<dbReference type="InterPro" id="IPR032801">
    <property type="entry name" value="PXL2A/B/C"/>
</dbReference>
<protein>
    <recommendedName>
        <fullName evidence="4">AhpC-TSA-domain-containing protein</fullName>
    </recommendedName>
</protein>
<dbReference type="FunFam" id="3.40.30.10:FF:000404">
    <property type="entry name" value="WGS project CABT00000000 data, contig 2.14"/>
    <property type="match status" value="1"/>
</dbReference>
<organism evidence="2 3">
    <name type="scientific">Corynespora cassiicola Philippines</name>
    <dbReference type="NCBI Taxonomy" id="1448308"/>
    <lineage>
        <taxon>Eukaryota</taxon>
        <taxon>Fungi</taxon>
        <taxon>Dikarya</taxon>
        <taxon>Ascomycota</taxon>
        <taxon>Pezizomycotina</taxon>
        <taxon>Dothideomycetes</taxon>
        <taxon>Pleosporomycetidae</taxon>
        <taxon>Pleosporales</taxon>
        <taxon>Corynesporascaceae</taxon>
        <taxon>Corynespora</taxon>
    </lineage>
</organism>
<sequence>MDPSTSNPSNPAPATSTSISTSTPAPQAASAQPPTPPASQSGADSKMPDSARTSGATTPPFSPASTTPVLEKDNLDFSGNVEVNDDIPTEDDFKRVEDFLVLDHKGGSRPFKDLYSGEGGIAARQLIIFVRHFFCGNCQEYLRTLSSSVTSDDLIKLDEPAFITVIGCGRPELIDMYAQTTGCPFPIYADPSRKLYDYLGMTRTLDMGKKPEYIQSNMLLTSMQSIVQGIKTGNKALKGGDLKQVGGEFLFQDGRCVWVHRMRNTRDHAEVPHLRRLLGLDDTKPPLRKRWSHGIKNIKEKQGSASWGRGRSRSKVEKEGSKTPEQIEEEEVLRPNAGAGQTAV</sequence>
<dbReference type="PANTHER" id="PTHR28630:SF3">
    <property type="entry name" value="PEROXIREDOXIN-LIKE 2C"/>
    <property type="match status" value="1"/>
</dbReference>
<evidence type="ECO:0000313" key="3">
    <source>
        <dbReference type="Proteomes" id="UP000240883"/>
    </source>
</evidence>
<dbReference type="OrthoDB" id="40334at2759"/>
<keyword evidence="3" id="KW-1185">Reference proteome</keyword>
<evidence type="ECO:0000256" key="1">
    <source>
        <dbReference type="SAM" id="MobiDB-lite"/>
    </source>
</evidence>
<dbReference type="AlphaFoldDB" id="A0A2T2N1T7"/>
<feature type="compositionally biased region" description="Low complexity" evidence="1">
    <location>
        <begin position="1"/>
        <end position="32"/>
    </location>
</feature>
<evidence type="ECO:0000313" key="2">
    <source>
        <dbReference type="EMBL" id="PSN59401.1"/>
    </source>
</evidence>
<name>A0A2T2N1T7_CORCC</name>
<feature type="region of interest" description="Disordered" evidence="1">
    <location>
        <begin position="1"/>
        <end position="85"/>
    </location>
</feature>
<dbReference type="PANTHER" id="PTHR28630">
    <property type="match status" value="1"/>
</dbReference>
<dbReference type="InterPro" id="IPR036249">
    <property type="entry name" value="Thioredoxin-like_sf"/>
</dbReference>
<dbReference type="CDD" id="cd02970">
    <property type="entry name" value="PRX_like2"/>
    <property type="match status" value="1"/>
</dbReference>
<evidence type="ECO:0008006" key="4">
    <source>
        <dbReference type="Google" id="ProtNLM"/>
    </source>
</evidence>
<dbReference type="Proteomes" id="UP000240883">
    <property type="component" value="Unassembled WGS sequence"/>
</dbReference>
<reference evidence="2 3" key="1">
    <citation type="journal article" date="2018" name="Front. Microbiol.">
        <title>Genome-Wide Analysis of Corynespora cassiicola Leaf Fall Disease Putative Effectors.</title>
        <authorList>
            <person name="Lopez D."/>
            <person name="Ribeiro S."/>
            <person name="Label P."/>
            <person name="Fumanal B."/>
            <person name="Venisse J.S."/>
            <person name="Kohler A."/>
            <person name="de Oliveira R.R."/>
            <person name="Labutti K."/>
            <person name="Lipzen A."/>
            <person name="Lail K."/>
            <person name="Bauer D."/>
            <person name="Ohm R.A."/>
            <person name="Barry K.W."/>
            <person name="Spatafora J."/>
            <person name="Grigoriev I.V."/>
            <person name="Martin F.M."/>
            <person name="Pujade-Renaud V."/>
        </authorList>
    </citation>
    <scope>NUCLEOTIDE SEQUENCE [LARGE SCALE GENOMIC DNA]</scope>
    <source>
        <strain evidence="2 3">Philippines</strain>
    </source>
</reference>
<feature type="region of interest" description="Disordered" evidence="1">
    <location>
        <begin position="298"/>
        <end position="344"/>
    </location>
</feature>
<dbReference type="Pfam" id="PF13911">
    <property type="entry name" value="AhpC-TSA_2"/>
    <property type="match status" value="1"/>
</dbReference>
<accession>A0A2T2N1T7</accession>
<gene>
    <name evidence="2" type="ORF">BS50DRAFT_230934</name>
</gene>
<dbReference type="SUPFAM" id="SSF52833">
    <property type="entry name" value="Thioredoxin-like"/>
    <property type="match status" value="1"/>
</dbReference>
<feature type="compositionally biased region" description="Low complexity" evidence="1">
    <location>
        <begin position="53"/>
        <end position="68"/>
    </location>
</feature>